<dbReference type="EMBL" id="JAOPLL010000013">
    <property type="protein sequence ID" value="MDM5073724.1"/>
    <property type="molecule type" value="Genomic_DNA"/>
</dbReference>
<evidence type="ECO:0000313" key="8">
    <source>
        <dbReference type="EMBL" id="MDM5073724.1"/>
    </source>
</evidence>
<evidence type="ECO:0000259" key="7">
    <source>
        <dbReference type="Pfam" id="PF09864"/>
    </source>
</evidence>
<dbReference type="InterPro" id="IPR009739">
    <property type="entry name" value="LprI-like_N"/>
</dbReference>
<dbReference type="Gene3D" id="2.40.128.200">
    <property type="match status" value="1"/>
</dbReference>
<proteinExistence type="predicted"/>
<keyword evidence="3" id="KW-0564">Palmitate</keyword>
<evidence type="ECO:0000256" key="5">
    <source>
        <dbReference type="SAM" id="SignalP"/>
    </source>
</evidence>
<dbReference type="InterPro" id="IPR052755">
    <property type="entry name" value="Lysozyme_Inhibitor_LprI"/>
</dbReference>
<reference evidence="8" key="1">
    <citation type="submission" date="2024-05" db="EMBL/GenBank/DDBJ databases">
        <title>WGS of Aeromonas isolates.</title>
        <authorList>
            <person name="Lee H."/>
        </authorList>
    </citation>
    <scope>NUCLEOTIDE SEQUENCE</scope>
    <source>
        <strain evidence="8">SU58-3</strain>
    </source>
</reference>
<dbReference type="Pfam" id="PF07007">
    <property type="entry name" value="LprI"/>
    <property type="match status" value="1"/>
</dbReference>
<dbReference type="Pfam" id="PF09864">
    <property type="entry name" value="MliC"/>
    <property type="match status" value="1"/>
</dbReference>
<dbReference type="Gene3D" id="1.20.1270.180">
    <property type="match status" value="1"/>
</dbReference>
<feature type="signal peptide" evidence="5">
    <location>
        <begin position="1"/>
        <end position="18"/>
    </location>
</feature>
<evidence type="ECO:0000259" key="6">
    <source>
        <dbReference type="Pfam" id="PF07007"/>
    </source>
</evidence>
<evidence type="ECO:0000256" key="1">
    <source>
        <dbReference type="ARBA" id="ARBA00022729"/>
    </source>
</evidence>
<evidence type="ECO:0000256" key="2">
    <source>
        <dbReference type="ARBA" id="ARBA00023136"/>
    </source>
</evidence>
<protein>
    <submittedName>
        <fullName evidence="8">MliC family protein</fullName>
    </submittedName>
</protein>
<keyword evidence="2" id="KW-0472">Membrane</keyword>
<name>A0ABT7Q318_9GAMM</name>
<dbReference type="RefSeq" id="WP_290019447.1">
    <property type="nucleotide sequence ID" value="NZ_CAXIQV010000008.1"/>
</dbReference>
<dbReference type="Proteomes" id="UP001168107">
    <property type="component" value="Unassembled WGS sequence"/>
</dbReference>
<gene>
    <name evidence="8" type="ORF">OB935_18050</name>
</gene>
<feature type="domain" description="Lysozyme inhibitor LprI-like N-terminal" evidence="6">
    <location>
        <begin position="25"/>
        <end position="88"/>
    </location>
</feature>
<dbReference type="PANTHER" id="PTHR37549:SF1">
    <property type="entry name" value="LIPOPROTEIN LPRI"/>
    <property type="match status" value="1"/>
</dbReference>
<feature type="chain" id="PRO_5046469799" evidence="5">
    <location>
        <begin position="19"/>
        <end position="199"/>
    </location>
</feature>
<keyword evidence="4" id="KW-0449">Lipoprotein</keyword>
<sequence length="199" mass="21569">MNKLLLGPLIFAPLLACAATPSFDCAKAHGAAEQLICENAGLAALDNELAALYPKAIANFSAEQAKTEKAMQRGWIKGRNECWKDRDPRQCIDASYQMRITELQVKGGQLTVPTPVDYQCGNKVTLSTYFYNDAKLPAAVINLSEGDSQQQVLAYEAPSASGARYEGQNLSLFTKGDEASLERYGQPTLSCTEIPTKGN</sequence>
<accession>A0ABT7Q318</accession>
<comment type="caution">
    <text evidence="8">The sequence shown here is derived from an EMBL/GenBank/DDBJ whole genome shotgun (WGS) entry which is preliminary data.</text>
</comment>
<evidence type="ECO:0000256" key="3">
    <source>
        <dbReference type="ARBA" id="ARBA00023139"/>
    </source>
</evidence>
<keyword evidence="9" id="KW-1185">Reference proteome</keyword>
<organism evidence="8 9">
    <name type="scientific">Aeromonas bestiarum</name>
    <dbReference type="NCBI Taxonomy" id="105751"/>
    <lineage>
        <taxon>Bacteria</taxon>
        <taxon>Pseudomonadati</taxon>
        <taxon>Pseudomonadota</taxon>
        <taxon>Gammaproteobacteria</taxon>
        <taxon>Aeromonadales</taxon>
        <taxon>Aeromonadaceae</taxon>
        <taxon>Aeromonas</taxon>
    </lineage>
</organism>
<dbReference type="SUPFAM" id="SSF141488">
    <property type="entry name" value="YdhA-like"/>
    <property type="match status" value="1"/>
</dbReference>
<keyword evidence="1 5" id="KW-0732">Signal</keyword>
<evidence type="ECO:0000313" key="9">
    <source>
        <dbReference type="Proteomes" id="UP001168107"/>
    </source>
</evidence>
<dbReference type="PANTHER" id="PTHR37549">
    <property type="entry name" value="LIPOPROTEIN LPRI"/>
    <property type="match status" value="1"/>
</dbReference>
<evidence type="ECO:0000256" key="4">
    <source>
        <dbReference type="ARBA" id="ARBA00023288"/>
    </source>
</evidence>
<dbReference type="InterPro" id="IPR036328">
    <property type="entry name" value="MliC_sf"/>
</dbReference>
<dbReference type="InterPro" id="IPR018660">
    <property type="entry name" value="MliC"/>
</dbReference>
<feature type="domain" description="C-type lysozyme inhibitor" evidence="7">
    <location>
        <begin position="118"/>
        <end position="187"/>
    </location>
</feature>